<evidence type="ECO:0000313" key="4">
    <source>
        <dbReference type="Proteomes" id="UP000066376"/>
    </source>
</evidence>
<proteinExistence type="predicted"/>
<evidence type="ECO:0000256" key="1">
    <source>
        <dbReference type="PROSITE-ProRule" id="PRU00325"/>
    </source>
</evidence>
<dbReference type="KEGG" id="mol:YLM1_1735"/>
<dbReference type="GeneID" id="28490047"/>
<dbReference type="EMBL" id="CP014265">
    <property type="protein sequence ID" value="AMK16290.1"/>
    <property type="molecule type" value="Genomic_DNA"/>
</dbReference>
<protein>
    <recommendedName>
        <fullName evidence="2">SWIM-type domain-containing protein</fullName>
    </recommendedName>
</protein>
<evidence type="ECO:0000259" key="2">
    <source>
        <dbReference type="PROSITE" id="PS50966"/>
    </source>
</evidence>
<organism evidence="3 4">
    <name type="scientific">Methanobrevibacter olleyae</name>
    <dbReference type="NCBI Taxonomy" id="294671"/>
    <lineage>
        <taxon>Archaea</taxon>
        <taxon>Methanobacteriati</taxon>
        <taxon>Methanobacteriota</taxon>
        <taxon>Methanomada group</taxon>
        <taxon>Methanobacteria</taxon>
        <taxon>Methanobacteriales</taxon>
        <taxon>Methanobacteriaceae</taxon>
        <taxon>Methanobrevibacter</taxon>
    </lineage>
</organism>
<gene>
    <name evidence="3" type="ORF">YLM1_1735</name>
</gene>
<dbReference type="RefSeq" id="WP_067148617.1">
    <property type="nucleotide sequence ID" value="NZ_CP014265.1"/>
</dbReference>
<keyword evidence="1" id="KW-0862">Zinc</keyword>
<sequence>MITSIPIFQSKEYNDFLSYNDENHSEYLVTIDEEEGTVYCTCPHFQYRLQTEVFGGAKIDDTTHHCKHIKHALKIRRCFIDG</sequence>
<keyword evidence="1" id="KW-0863">Zinc-finger</keyword>
<evidence type="ECO:0000313" key="3">
    <source>
        <dbReference type="EMBL" id="AMK16290.1"/>
    </source>
</evidence>
<name>A0A126R1M2_METOL</name>
<reference evidence="4" key="2">
    <citation type="submission" date="2016-02" db="EMBL/GenBank/DDBJ databases">
        <title>The draft genome sequence of the rumen methanogen Methanobrevibacter olleyae YLM1.</title>
        <authorList>
            <consortium name="New Zealand Agricultural Greenhouse Gas Research Centre/Pastoral Greenhouse Gas Research Consortium"/>
            <person name="Kelly W.J."/>
            <person name="Li D."/>
            <person name="Lambie S.C."/>
            <person name="Attwood G.T."/>
            <person name="Altermann E."/>
            <person name="Leahy S.C."/>
        </authorList>
    </citation>
    <scope>NUCLEOTIDE SEQUENCE [LARGE SCALE GENOMIC DNA]</scope>
    <source>
        <strain evidence="4">YLM1</strain>
    </source>
</reference>
<reference evidence="3 4" key="1">
    <citation type="journal article" date="2016" name="Genome Announc.">
        <title>Draft Genome Sequence of the Rumen Methanogen Methanobrevibacter olleyae YLM1.</title>
        <authorList>
            <person name="Kelly W.J."/>
            <person name="Li D."/>
            <person name="Lambie S.C."/>
            <person name="Cox F."/>
            <person name="Attwood G.T."/>
            <person name="Altermann E."/>
            <person name="Leahy S.C."/>
        </authorList>
    </citation>
    <scope>NUCLEOTIDE SEQUENCE [LARGE SCALE GENOMIC DNA]</scope>
    <source>
        <strain evidence="3 4">YLM1</strain>
    </source>
</reference>
<keyword evidence="4" id="KW-1185">Reference proteome</keyword>
<keyword evidence="1" id="KW-0479">Metal-binding</keyword>
<accession>A0A126R1M2</accession>
<dbReference type="STRING" id="294671.YLM1_1735"/>
<dbReference type="AlphaFoldDB" id="A0A126R1M2"/>
<dbReference type="PATRIC" id="fig|294671.3.peg.1804"/>
<dbReference type="Proteomes" id="UP000066376">
    <property type="component" value="Chromosome"/>
</dbReference>
<dbReference type="PROSITE" id="PS50966">
    <property type="entry name" value="ZF_SWIM"/>
    <property type="match status" value="1"/>
</dbReference>
<dbReference type="InterPro" id="IPR007527">
    <property type="entry name" value="Znf_SWIM"/>
</dbReference>
<feature type="domain" description="SWIM-type" evidence="2">
    <location>
        <begin position="27"/>
        <end position="77"/>
    </location>
</feature>
<dbReference type="GO" id="GO:0008270">
    <property type="term" value="F:zinc ion binding"/>
    <property type="evidence" value="ECO:0007669"/>
    <property type="project" value="UniProtKB-KW"/>
</dbReference>